<dbReference type="EMBL" id="JBJURJ010000011">
    <property type="protein sequence ID" value="MFM9329978.1"/>
    <property type="molecule type" value="Genomic_DNA"/>
</dbReference>
<organism evidence="1 2">
    <name type="scientific">Paenibacillus mesotrionivorans</name>
    <dbReference type="NCBI Taxonomy" id="3160968"/>
    <lineage>
        <taxon>Bacteria</taxon>
        <taxon>Bacillati</taxon>
        <taxon>Bacillota</taxon>
        <taxon>Bacilli</taxon>
        <taxon>Bacillales</taxon>
        <taxon>Paenibacillaceae</taxon>
        <taxon>Paenibacillus</taxon>
    </lineage>
</organism>
<proteinExistence type="predicted"/>
<reference evidence="1" key="1">
    <citation type="submission" date="2024-12" db="EMBL/GenBank/DDBJ databases">
        <authorList>
            <person name="Wu N."/>
        </authorList>
    </citation>
    <scope>NUCLEOTIDE SEQUENCE</scope>
    <source>
        <strain evidence="1">P15</strain>
    </source>
</reference>
<keyword evidence="1" id="KW-0012">Acyltransferase</keyword>
<protein>
    <submittedName>
        <fullName evidence="1">N-acetyltransferase</fullName>
        <ecNumber evidence="1">2.3.1.-</ecNumber>
    </submittedName>
</protein>
<dbReference type="EC" id="2.3.1.-" evidence="1"/>
<sequence>MIRSMEMADLDRVMEIWLEANKQGHPFIPGSYWADNVPLVRELLPQAEVWVEETEGSIGGFIGIVEGGFVAGLFVAVNRQSSGIGKALLEHGKARYPALGLHVYAENERAVRFYQKNGFVQSEEMVNEDTGHREYAMNWSRA</sequence>
<accession>A0ACC7NZ69</accession>
<dbReference type="Proteomes" id="UP001631969">
    <property type="component" value="Unassembled WGS sequence"/>
</dbReference>
<evidence type="ECO:0000313" key="1">
    <source>
        <dbReference type="EMBL" id="MFM9329978.1"/>
    </source>
</evidence>
<name>A0ACC7NZ69_9BACL</name>
<keyword evidence="1" id="KW-0808">Transferase</keyword>
<gene>
    <name evidence="1" type="ORF">ACI1P1_16905</name>
</gene>
<evidence type="ECO:0000313" key="2">
    <source>
        <dbReference type="Proteomes" id="UP001631969"/>
    </source>
</evidence>
<keyword evidence="2" id="KW-1185">Reference proteome</keyword>
<comment type="caution">
    <text evidence="1">The sequence shown here is derived from an EMBL/GenBank/DDBJ whole genome shotgun (WGS) entry which is preliminary data.</text>
</comment>